<gene>
    <name evidence="4" type="ORF">B9J98_00985</name>
</gene>
<dbReference type="PANTHER" id="PTHR34293">
    <property type="entry name" value="HTH-TYPE TRANSCRIPTIONAL REGULATOR TRMBL2"/>
    <property type="match status" value="1"/>
</dbReference>
<accession>A0A2R7Y9W7</accession>
<proteinExistence type="inferred from homology"/>
<dbReference type="InterPro" id="IPR002831">
    <property type="entry name" value="Tscrpt_reg_TrmB_N"/>
</dbReference>
<evidence type="ECO:0000259" key="2">
    <source>
        <dbReference type="Pfam" id="PF01978"/>
    </source>
</evidence>
<organism evidence="4 5">
    <name type="scientific">Candidatus Terraquivivens tikiterensis</name>
    <dbReference type="NCBI Taxonomy" id="1980982"/>
    <lineage>
        <taxon>Archaea</taxon>
        <taxon>Nitrososphaerota</taxon>
        <taxon>Candidatus Wolframiiraptoraceae</taxon>
        <taxon>Candidatus Terraquivivens</taxon>
    </lineage>
</organism>
<sequence>MSWAERANNVTVSDRVKKAMQSFGLTDYEIRAYIPLIQMGPLTASELSNVAEIPYSKIYEVLGSLEEKGWVEVEGGRPARYHAKSPVTAVETMRLKLEERLQQNGEIIISELMPIFENRWAKERPDIWILRGEQNILAKLRELISNCERELLLATPIIPRELLRELLPLFTAIRGRNGRVQVMLTSDVDQQTLKKVAEVAEVRVRNHMFGGGAVRDLKEVMIILAAEDGKRASIAIWSDHTSLAKFARNYFDYLWNDASVVKKV</sequence>
<dbReference type="InterPro" id="IPR011991">
    <property type="entry name" value="ArsR-like_HTH"/>
</dbReference>
<dbReference type="PANTHER" id="PTHR34293:SF1">
    <property type="entry name" value="HTH-TYPE TRANSCRIPTIONAL REGULATOR TRMBL2"/>
    <property type="match status" value="1"/>
</dbReference>
<dbReference type="CDD" id="cd09124">
    <property type="entry name" value="PLDc_like_TrmB_middle"/>
    <property type="match status" value="1"/>
</dbReference>
<comment type="caution">
    <text evidence="4">The sequence shown here is derived from an EMBL/GenBank/DDBJ whole genome shotgun (WGS) entry which is preliminary data.</text>
</comment>
<dbReference type="Proteomes" id="UP000244066">
    <property type="component" value="Unassembled WGS sequence"/>
</dbReference>
<dbReference type="EMBL" id="NDWU01000002">
    <property type="protein sequence ID" value="PUA34197.1"/>
    <property type="molecule type" value="Genomic_DNA"/>
</dbReference>
<reference evidence="4 5" key="1">
    <citation type="submission" date="2017-04" db="EMBL/GenBank/DDBJ databases">
        <title>Draft Aigarchaeota genome from a New Zealand hot spring.</title>
        <authorList>
            <person name="Reysenbach A.-L."/>
            <person name="Donaho J.A."/>
            <person name="Gerhart J."/>
            <person name="Kelley J.F."/>
            <person name="Kouba K."/>
            <person name="Podar M."/>
            <person name="Stott M."/>
        </authorList>
    </citation>
    <scope>NUCLEOTIDE SEQUENCE [LARGE SCALE GENOMIC DNA]</scope>
    <source>
        <strain evidence="4">NZ13_MG1</strain>
    </source>
</reference>
<dbReference type="AlphaFoldDB" id="A0A2R7Y9W7"/>
<feature type="domain" description="Transcription regulator TrmB N-terminal" evidence="2">
    <location>
        <begin position="20"/>
        <end position="86"/>
    </location>
</feature>
<dbReference type="Pfam" id="PF11495">
    <property type="entry name" value="Regulator_TrmB"/>
    <property type="match status" value="1"/>
</dbReference>
<dbReference type="SUPFAM" id="SSF46785">
    <property type="entry name" value="Winged helix' DNA-binding domain"/>
    <property type="match status" value="1"/>
</dbReference>
<comment type="similarity">
    <text evidence="1">Belongs to the transcriptional regulator TrmB family.</text>
</comment>
<dbReference type="Pfam" id="PF01978">
    <property type="entry name" value="TrmB"/>
    <property type="match status" value="1"/>
</dbReference>
<dbReference type="InterPro" id="IPR021586">
    <property type="entry name" value="Tscrpt_reg_TrmB_C"/>
</dbReference>
<dbReference type="Gene3D" id="1.10.10.10">
    <property type="entry name" value="Winged helix-like DNA-binding domain superfamily/Winged helix DNA-binding domain"/>
    <property type="match status" value="1"/>
</dbReference>
<protein>
    <recommendedName>
        <fullName evidence="6">TrmB family transcriptional regulator</fullName>
    </recommendedName>
</protein>
<feature type="domain" description="Transcription regulator TrmB C-terminal" evidence="3">
    <location>
        <begin position="127"/>
        <end position="262"/>
    </location>
</feature>
<evidence type="ECO:0000256" key="1">
    <source>
        <dbReference type="ARBA" id="ARBA00007287"/>
    </source>
</evidence>
<dbReference type="InterPro" id="IPR051797">
    <property type="entry name" value="TrmB-like"/>
</dbReference>
<dbReference type="InterPro" id="IPR036388">
    <property type="entry name" value="WH-like_DNA-bd_sf"/>
</dbReference>
<evidence type="ECO:0000313" key="4">
    <source>
        <dbReference type="EMBL" id="PUA34197.1"/>
    </source>
</evidence>
<evidence type="ECO:0000313" key="5">
    <source>
        <dbReference type="Proteomes" id="UP000244066"/>
    </source>
</evidence>
<evidence type="ECO:0008006" key="6">
    <source>
        <dbReference type="Google" id="ProtNLM"/>
    </source>
</evidence>
<dbReference type="InterPro" id="IPR036390">
    <property type="entry name" value="WH_DNA-bd_sf"/>
</dbReference>
<dbReference type="CDD" id="cd00090">
    <property type="entry name" value="HTH_ARSR"/>
    <property type="match status" value="1"/>
</dbReference>
<evidence type="ECO:0000259" key="3">
    <source>
        <dbReference type="Pfam" id="PF11495"/>
    </source>
</evidence>
<name>A0A2R7Y9W7_9ARCH</name>